<dbReference type="SUPFAM" id="SSF48403">
    <property type="entry name" value="Ankyrin repeat"/>
    <property type="match status" value="1"/>
</dbReference>
<gene>
    <name evidence="7" type="primary">SOWAHC</name>
</gene>
<dbReference type="SMART" id="SM00248">
    <property type="entry name" value="ANK"/>
    <property type="match status" value="2"/>
</dbReference>
<dbReference type="Ensembl" id="ENSPNAT00000057586.1">
    <property type="protein sequence ID" value="ENSPNAP00000058231.1"/>
    <property type="gene ID" value="ENSPNAG00000033924.1"/>
</dbReference>
<sequence>MASECTQETVLRFLSERGGRVKNADLIEHFRSAIPTEPGKKAAAREAFKGYVDSVAVVKVDNGEKYVCLKKKFRGWRGEGTRDGREQDGGAVKRATGTVPSERSEDEDAKQKIAPGSGCGTAAAPGVSGSASTSPATGAEPHGAEMGNWLTKKQSDQDGGARKLEDIPEVTVAEVSPEHVTGRTGGVSKSRSDQTVPDGLEGGSDLVELDSRSDQIVPLVGTSDHSIQKGLENPSDQTAQLGLEGQATPLELGSESDQKECQWLKRKPSGGSRRCHQSADETHADLVPGSDINTPKGSRKSFLKHMMHSSPQVRRSMALRSSVHLSTRCKDSSARSDGDAASLHSSGMADYENATVALEPLEHEWMMCASDGEWESLRRLLAAEPGLVCKKDFVTGFTCLHWAAKLGKAELLVLLVSFATQHDVLVDVNVRSGAGYTPLHLAAMHNHMEVVKLLIGAYDADVEVRDYSGKKASQYLRGEVARDVLDIVGAGTEVDGQSTDGGEGSGWRLSKVFQANLRPLKLLHHSTSEDDVSTAGENAGLTREKVLRRKTSLRGLRPRLSKIRTRTQIVHSTSLSGHFESETRETSGSFKSRPKSNLFG</sequence>
<reference evidence="7" key="2">
    <citation type="submission" date="2025-08" db="UniProtKB">
        <authorList>
            <consortium name="Ensembl"/>
        </authorList>
    </citation>
    <scope>IDENTIFICATION</scope>
</reference>
<dbReference type="Pfam" id="PF12796">
    <property type="entry name" value="Ank_2"/>
    <property type="match status" value="1"/>
</dbReference>
<feature type="compositionally biased region" description="Basic and acidic residues" evidence="5">
    <location>
        <begin position="77"/>
        <end position="88"/>
    </location>
</feature>
<evidence type="ECO:0000259" key="6">
    <source>
        <dbReference type="Pfam" id="PF25877"/>
    </source>
</evidence>
<comment type="similarity">
    <text evidence="3">Belongs to the SOWAH family.</text>
</comment>
<evidence type="ECO:0000256" key="4">
    <source>
        <dbReference type="PROSITE-ProRule" id="PRU00023"/>
    </source>
</evidence>
<keyword evidence="2 4" id="KW-0040">ANK repeat</keyword>
<dbReference type="InterPro" id="IPR002110">
    <property type="entry name" value="Ankyrin_rpt"/>
</dbReference>
<feature type="region of interest" description="Disordered" evidence="5">
    <location>
        <begin position="77"/>
        <end position="211"/>
    </location>
</feature>
<reference evidence="7" key="3">
    <citation type="submission" date="2025-09" db="UniProtKB">
        <authorList>
            <consortium name="Ensembl"/>
        </authorList>
    </citation>
    <scope>IDENTIFICATION</scope>
</reference>
<name>A0AAR2K804_PYGNA</name>
<dbReference type="GeneTree" id="ENSGT00950000183003"/>
<evidence type="ECO:0000256" key="5">
    <source>
        <dbReference type="SAM" id="MobiDB-lite"/>
    </source>
</evidence>
<evidence type="ECO:0000313" key="7">
    <source>
        <dbReference type="Ensembl" id="ENSPNAP00000058231.1"/>
    </source>
</evidence>
<organism evidence="7 8">
    <name type="scientific">Pygocentrus nattereri</name>
    <name type="common">Red-bellied piranha</name>
    <dbReference type="NCBI Taxonomy" id="42514"/>
    <lineage>
        <taxon>Eukaryota</taxon>
        <taxon>Metazoa</taxon>
        <taxon>Chordata</taxon>
        <taxon>Craniata</taxon>
        <taxon>Vertebrata</taxon>
        <taxon>Euteleostomi</taxon>
        <taxon>Actinopterygii</taxon>
        <taxon>Neopterygii</taxon>
        <taxon>Teleostei</taxon>
        <taxon>Ostariophysi</taxon>
        <taxon>Characiformes</taxon>
        <taxon>Characoidei</taxon>
        <taxon>Pygocentrus</taxon>
    </lineage>
</organism>
<dbReference type="InterPro" id="IPR036770">
    <property type="entry name" value="Ankyrin_rpt-contain_sf"/>
</dbReference>
<feature type="compositionally biased region" description="Basic residues" evidence="5">
    <location>
        <begin position="265"/>
        <end position="276"/>
    </location>
</feature>
<dbReference type="Proteomes" id="UP001501920">
    <property type="component" value="Chromosome 30"/>
</dbReference>
<dbReference type="Gene3D" id="1.25.40.20">
    <property type="entry name" value="Ankyrin repeat-containing domain"/>
    <property type="match status" value="1"/>
</dbReference>
<reference evidence="7 8" key="1">
    <citation type="submission" date="2020-10" db="EMBL/GenBank/DDBJ databases">
        <title>Pygocentrus nattereri (red-bellied piranha) genome, fPygNat1, primary haplotype.</title>
        <authorList>
            <person name="Myers G."/>
            <person name="Meyer A."/>
            <person name="Karagic N."/>
            <person name="Pippel M."/>
            <person name="Winkler S."/>
            <person name="Tracey A."/>
            <person name="Wood J."/>
            <person name="Formenti G."/>
            <person name="Howe K."/>
            <person name="Fedrigo O."/>
            <person name="Jarvis E.D."/>
        </authorList>
    </citation>
    <scope>NUCLEOTIDE SEQUENCE [LARGE SCALE GENOMIC DNA]</scope>
</reference>
<dbReference type="PANTHER" id="PTHR14491">
    <property type="entry name" value="SOSONDOWAH, ISOFORM G"/>
    <property type="match status" value="1"/>
</dbReference>
<evidence type="ECO:0000313" key="8">
    <source>
        <dbReference type="Proteomes" id="UP001501920"/>
    </source>
</evidence>
<evidence type="ECO:0000256" key="1">
    <source>
        <dbReference type="ARBA" id="ARBA00022737"/>
    </source>
</evidence>
<dbReference type="AlphaFoldDB" id="A0AAR2K804"/>
<feature type="repeat" description="ANK" evidence="4">
    <location>
        <begin position="434"/>
        <end position="455"/>
    </location>
</feature>
<feature type="domain" description="SOWAHA-C winged helix-turn-helix" evidence="6">
    <location>
        <begin position="4"/>
        <end position="79"/>
    </location>
</feature>
<evidence type="ECO:0000256" key="2">
    <source>
        <dbReference type="ARBA" id="ARBA00023043"/>
    </source>
</evidence>
<dbReference type="Pfam" id="PF25877">
    <property type="entry name" value="WHD_SOWAH"/>
    <property type="match status" value="1"/>
</dbReference>
<keyword evidence="1" id="KW-0677">Repeat</keyword>
<feature type="compositionally biased region" description="Basic and acidic residues" evidence="5">
    <location>
        <begin position="153"/>
        <end position="166"/>
    </location>
</feature>
<evidence type="ECO:0000256" key="3">
    <source>
        <dbReference type="ARBA" id="ARBA00038122"/>
    </source>
</evidence>
<dbReference type="InterPro" id="IPR058889">
    <property type="entry name" value="WHD_SOWAHA-C"/>
</dbReference>
<dbReference type="PROSITE" id="PS50088">
    <property type="entry name" value="ANK_REPEAT"/>
    <property type="match status" value="1"/>
</dbReference>
<feature type="region of interest" description="Disordered" evidence="5">
    <location>
        <begin position="265"/>
        <end position="298"/>
    </location>
</feature>
<dbReference type="PROSITE" id="PS50297">
    <property type="entry name" value="ANK_REP_REGION"/>
    <property type="match status" value="1"/>
</dbReference>
<keyword evidence="8" id="KW-1185">Reference proteome</keyword>
<feature type="region of interest" description="Disordered" evidence="5">
    <location>
        <begin position="574"/>
        <end position="600"/>
    </location>
</feature>
<accession>A0AAR2K804</accession>
<protein>
    <recommendedName>
        <fullName evidence="6">SOWAHA-C winged helix-turn-helix domain-containing protein</fullName>
    </recommendedName>
</protein>
<proteinExistence type="inferred from homology"/>
<feature type="compositionally biased region" description="Low complexity" evidence="5">
    <location>
        <begin position="120"/>
        <end position="139"/>
    </location>
</feature>
<dbReference type="PANTHER" id="PTHR14491:SF4">
    <property type="entry name" value="ANKYRIN REPEAT DOMAIN-CONTAINING PROTEIN SOWAHC"/>
    <property type="match status" value="1"/>
</dbReference>